<keyword evidence="4" id="KW-1185">Reference proteome</keyword>
<accession>A0A5C6V3J1</accession>
<comment type="caution">
    <text evidence="2">The sequence shown here is derived from an EMBL/GenBank/DDBJ whole genome shotgun (WGS) entry which is preliminary data.</text>
</comment>
<protein>
    <recommendedName>
        <fullName evidence="5">VOC family protein</fullName>
    </recommendedName>
</protein>
<dbReference type="EMBL" id="VOQS01000005">
    <property type="protein sequence ID" value="TXC79797.1"/>
    <property type="molecule type" value="Genomic_DNA"/>
</dbReference>
<dbReference type="Proteomes" id="UP000321776">
    <property type="component" value="Unassembled WGS sequence"/>
</dbReference>
<organism evidence="2 3">
    <name type="scientific">Paraburkholderia azotifigens</name>
    <dbReference type="NCBI Taxonomy" id="2057004"/>
    <lineage>
        <taxon>Bacteria</taxon>
        <taxon>Pseudomonadati</taxon>
        <taxon>Pseudomonadota</taxon>
        <taxon>Betaproteobacteria</taxon>
        <taxon>Burkholderiales</taxon>
        <taxon>Burkholderiaceae</taxon>
        <taxon>Paraburkholderia</taxon>
    </lineage>
</organism>
<sequence>MIDHVFLTASNTHRAMAFYGALAIGAAEIHASGPQLHYDLRFYTAPIRDMDGCTLECVYKSWQHGG</sequence>
<evidence type="ECO:0000313" key="3">
    <source>
        <dbReference type="Proteomes" id="UP000321776"/>
    </source>
</evidence>
<dbReference type="Proteomes" id="UP001481677">
    <property type="component" value="Unassembled WGS sequence"/>
</dbReference>
<gene>
    <name evidence="2" type="ORF">FRZ40_36320</name>
    <name evidence="1" type="ORF">V4C56_12395</name>
</gene>
<reference evidence="2 3" key="1">
    <citation type="journal article" date="2018" name="Int. J. Syst. Evol. Microbiol.">
        <title>Paraburkholderia azotifigens sp. nov., a nitrogen-fixing bacterium isolated from paddy soil.</title>
        <authorList>
            <person name="Choi G.M."/>
            <person name="Im W.T."/>
        </authorList>
    </citation>
    <scope>NUCLEOTIDE SEQUENCE [LARGE SCALE GENOMIC DNA]</scope>
    <source>
        <strain evidence="2 3">NF 2-5-3</strain>
    </source>
</reference>
<evidence type="ECO:0008006" key="5">
    <source>
        <dbReference type="Google" id="ProtNLM"/>
    </source>
</evidence>
<dbReference type="EMBL" id="JAZHGA010000007">
    <property type="protein sequence ID" value="MEM5340424.1"/>
    <property type="molecule type" value="Genomic_DNA"/>
</dbReference>
<dbReference type="RefSeq" id="WP_147237404.1">
    <property type="nucleotide sequence ID" value="NZ_JAZHFZ010000006.1"/>
</dbReference>
<name>A0A5C6V3J1_9BURK</name>
<reference evidence="2" key="2">
    <citation type="submission" date="2019-08" db="EMBL/GenBank/DDBJ databases">
        <authorList>
            <person name="Im W.-T."/>
        </authorList>
    </citation>
    <scope>NUCLEOTIDE SEQUENCE</scope>
    <source>
        <strain evidence="2">NF 2-5-3</strain>
    </source>
</reference>
<evidence type="ECO:0000313" key="1">
    <source>
        <dbReference type="EMBL" id="MEM5340424.1"/>
    </source>
</evidence>
<evidence type="ECO:0000313" key="4">
    <source>
        <dbReference type="Proteomes" id="UP001481677"/>
    </source>
</evidence>
<reference evidence="1 4" key="3">
    <citation type="submission" date="2024-01" db="EMBL/GenBank/DDBJ databases">
        <title>The diversity of rhizobia nodulating Mimosa spp. in eleven states of Brazil covering several biomes is determined by host plant, location, and edaphic factors.</title>
        <authorList>
            <person name="Rouws L."/>
            <person name="Barauna A."/>
            <person name="Beukes C."/>
            <person name="De Faria S.M."/>
            <person name="Gross E."/>
            <person name="Dos Reis Junior F.B."/>
            <person name="Simon M."/>
            <person name="Maluk M."/>
            <person name="Odee D.W."/>
            <person name="Kenicer G."/>
            <person name="Young J.P.W."/>
            <person name="Reis V.M."/>
            <person name="Zilli J."/>
            <person name="James E.K."/>
        </authorList>
    </citation>
    <scope>NUCLEOTIDE SEQUENCE [LARGE SCALE GENOMIC DNA]</scope>
    <source>
        <strain evidence="1 4">JPY530</strain>
    </source>
</reference>
<evidence type="ECO:0000313" key="2">
    <source>
        <dbReference type="EMBL" id="TXC79797.1"/>
    </source>
</evidence>
<dbReference type="AlphaFoldDB" id="A0A5C6V3J1"/>
<proteinExistence type="predicted"/>